<dbReference type="InterPro" id="IPR022764">
    <property type="entry name" value="Peptidase_S54_rhomboid_dom"/>
</dbReference>
<comment type="similarity">
    <text evidence="2">Belongs to the peptidase S54 family.</text>
</comment>
<feature type="transmembrane region" description="Helical" evidence="7">
    <location>
        <begin position="16"/>
        <end position="34"/>
    </location>
</feature>
<reference evidence="9" key="1">
    <citation type="submission" date="2019-08" db="EMBL/GenBank/DDBJ databases">
        <authorList>
            <person name="Kucharzyk K."/>
            <person name="Murdoch R.W."/>
            <person name="Higgins S."/>
            <person name="Loffler F."/>
        </authorList>
    </citation>
    <scope>NUCLEOTIDE SEQUENCE</scope>
</reference>
<accession>A0A644X7S3</accession>
<evidence type="ECO:0000256" key="1">
    <source>
        <dbReference type="ARBA" id="ARBA00004141"/>
    </source>
</evidence>
<feature type="domain" description="Peptidase S54 rhomboid" evidence="8">
    <location>
        <begin position="177"/>
        <end position="265"/>
    </location>
</feature>
<organism evidence="9">
    <name type="scientific">bioreactor metagenome</name>
    <dbReference type="NCBI Taxonomy" id="1076179"/>
    <lineage>
        <taxon>unclassified sequences</taxon>
        <taxon>metagenomes</taxon>
        <taxon>ecological metagenomes</taxon>
    </lineage>
</organism>
<protein>
    <recommendedName>
        <fullName evidence="8">Peptidase S54 rhomboid domain-containing protein</fullName>
    </recommendedName>
</protein>
<dbReference type="GO" id="GO:0004252">
    <property type="term" value="F:serine-type endopeptidase activity"/>
    <property type="evidence" value="ECO:0007669"/>
    <property type="project" value="InterPro"/>
</dbReference>
<comment type="subcellular location">
    <subcellularLocation>
        <location evidence="1">Membrane</location>
        <topology evidence="1">Multi-pass membrane protein</topology>
    </subcellularLocation>
</comment>
<gene>
    <name evidence="9" type="ORF">SDC9_58328</name>
</gene>
<feature type="transmembrane region" description="Helical" evidence="7">
    <location>
        <begin position="246"/>
        <end position="266"/>
    </location>
</feature>
<evidence type="ECO:0000256" key="7">
    <source>
        <dbReference type="SAM" id="Phobius"/>
    </source>
</evidence>
<dbReference type="SMART" id="SM01160">
    <property type="entry name" value="DUF1751"/>
    <property type="match status" value="1"/>
</dbReference>
<dbReference type="InterPro" id="IPR035952">
    <property type="entry name" value="Rhomboid-like_sf"/>
</dbReference>
<evidence type="ECO:0000313" key="9">
    <source>
        <dbReference type="EMBL" id="MPM11977.1"/>
    </source>
</evidence>
<dbReference type="PANTHER" id="PTHR43731">
    <property type="entry name" value="RHOMBOID PROTEASE"/>
    <property type="match status" value="1"/>
</dbReference>
<dbReference type="SUPFAM" id="SSF144091">
    <property type="entry name" value="Rhomboid-like"/>
    <property type="match status" value="1"/>
</dbReference>
<comment type="caution">
    <text evidence="9">The sequence shown here is derived from an EMBL/GenBank/DDBJ whole genome shotgun (WGS) entry which is preliminary data.</text>
</comment>
<dbReference type="Gene3D" id="1.20.1540.10">
    <property type="entry name" value="Rhomboid-like"/>
    <property type="match status" value="1"/>
</dbReference>
<keyword evidence="6 7" id="KW-0472">Membrane</keyword>
<dbReference type="PANTHER" id="PTHR43731:SF14">
    <property type="entry name" value="PRESENILIN-ASSOCIATED RHOMBOID-LIKE PROTEIN, MITOCHONDRIAL"/>
    <property type="match status" value="1"/>
</dbReference>
<evidence type="ECO:0000256" key="4">
    <source>
        <dbReference type="ARBA" id="ARBA00022801"/>
    </source>
</evidence>
<keyword evidence="5 7" id="KW-1133">Transmembrane helix</keyword>
<dbReference type="Pfam" id="PF01694">
    <property type="entry name" value="Rhomboid"/>
    <property type="match status" value="2"/>
</dbReference>
<evidence type="ECO:0000256" key="6">
    <source>
        <dbReference type="ARBA" id="ARBA00023136"/>
    </source>
</evidence>
<feature type="transmembrane region" description="Helical" evidence="7">
    <location>
        <begin position="60"/>
        <end position="84"/>
    </location>
</feature>
<dbReference type="EMBL" id="VSSQ01001905">
    <property type="protein sequence ID" value="MPM11977.1"/>
    <property type="molecule type" value="Genomic_DNA"/>
</dbReference>
<sequence length="274" mass="31735">MNDNYRPGGFSMMPPAVKNLLIINVIFFLATMLLRDKGVDLYSLLGLSWVESANFRPWQFITYMFMHADFGHLFFNMFALWMFGYLIENFWGTKRFLIFYFVTGVGAALLQFSINWFEFHQLHETLSLYSMNPNVSDFAVVLKDNFSHMYREDVVNGFISEWTSNAGNPAYVNESLSIFQELLTAKMSIPMVGASGAVFGILLAFGMMFPNQRIYLYFLFPIKAKYFVILYGAAEFFFGVSGYQSGIAHFAHLGGMLFGLLLILYWRNKYKFRR</sequence>
<feature type="transmembrane region" description="Helical" evidence="7">
    <location>
        <begin position="96"/>
        <end position="117"/>
    </location>
</feature>
<dbReference type="AlphaFoldDB" id="A0A644X7S3"/>
<evidence type="ECO:0000256" key="3">
    <source>
        <dbReference type="ARBA" id="ARBA00022692"/>
    </source>
</evidence>
<feature type="domain" description="Peptidase S54 rhomboid" evidence="8">
    <location>
        <begin position="56"/>
        <end position="114"/>
    </location>
</feature>
<keyword evidence="3 7" id="KW-0812">Transmembrane</keyword>
<feature type="transmembrane region" description="Helical" evidence="7">
    <location>
        <begin position="214"/>
        <end position="234"/>
    </location>
</feature>
<proteinExistence type="inferred from homology"/>
<evidence type="ECO:0000256" key="2">
    <source>
        <dbReference type="ARBA" id="ARBA00009045"/>
    </source>
</evidence>
<evidence type="ECO:0000259" key="8">
    <source>
        <dbReference type="Pfam" id="PF01694"/>
    </source>
</evidence>
<dbReference type="InterPro" id="IPR050925">
    <property type="entry name" value="Rhomboid_protease_S54"/>
</dbReference>
<dbReference type="GO" id="GO:0016020">
    <property type="term" value="C:membrane"/>
    <property type="evidence" value="ECO:0007669"/>
    <property type="project" value="UniProtKB-SubCell"/>
</dbReference>
<keyword evidence="4" id="KW-0378">Hydrolase</keyword>
<feature type="transmembrane region" description="Helical" evidence="7">
    <location>
        <begin position="187"/>
        <end position="207"/>
    </location>
</feature>
<name>A0A644X7S3_9ZZZZ</name>
<evidence type="ECO:0000256" key="5">
    <source>
        <dbReference type="ARBA" id="ARBA00022989"/>
    </source>
</evidence>